<evidence type="ECO:0000313" key="1">
    <source>
        <dbReference type="EMBL" id="KKN71659.1"/>
    </source>
</evidence>
<dbReference type="Gene3D" id="1.25.10.10">
    <property type="entry name" value="Leucine-rich Repeat Variant"/>
    <property type="match status" value="2"/>
</dbReference>
<dbReference type="AlphaFoldDB" id="A0A0F9SXK7"/>
<name>A0A0F9SXK7_9ZZZZ</name>
<evidence type="ECO:0008006" key="2">
    <source>
        <dbReference type="Google" id="ProtNLM"/>
    </source>
</evidence>
<dbReference type="InterPro" id="IPR011989">
    <property type="entry name" value="ARM-like"/>
</dbReference>
<dbReference type="InterPro" id="IPR016024">
    <property type="entry name" value="ARM-type_fold"/>
</dbReference>
<accession>A0A0F9SXK7</accession>
<sequence length="500" mass="52675">MFGPPRTIPARVLLIALACGLLPGAAGADPAATDAAVGYLRRVVTDPGEYQLALLGLRTLGDKDLTPIFVAMTRSASKETRLFATASLADVAGKDAADALLERLREDPMMAVRSEAIAQLIQLDAIGISDLLEAMQSTEETVQCLAARTLARKQNGRVAMPVLTKLTASSDAMTEAVARASLLRLGDGKQLDALRKIVDASAASTDLLMVLLLQIEEEQIAEAVDLARQLAASHANPKIRLQAYKTIAAISPRAAAELAQVITGDGSVPFRIRVLHLLARRPDGPVELQKLANSVAGPVAALVRLELARLGGGAAAADAALAAVRQAHPIMIDYVLDLARRDIDQRSTRADFYAPALLHVIAVARDDTERMGDDHFRAAQAATLLADLGTDEALRHLHRLLSATRGATIRAVAAGVMKSDNPDVCDAMAPLLDSPYSELIVDAALTLGAHGDARANAALADIIAKPNRYLSPTVAMASWYLVRNSGQAGQIAQALAAGVK</sequence>
<dbReference type="SUPFAM" id="SSF48371">
    <property type="entry name" value="ARM repeat"/>
    <property type="match status" value="2"/>
</dbReference>
<gene>
    <name evidence="1" type="ORF">LCGC14_0418870</name>
</gene>
<dbReference type="EMBL" id="LAZR01000379">
    <property type="protein sequence ID" value="KKN71659.1"/>
    <property type="molecule type" value="Genomic_DNA"/>
</dbReference>
<reference evidence="1" key="1">
    <citation type="journal article" date="2015" name="Nature">
        <title>Complex archaea that bridge the gap between prokaryotes and eukaryotes.</title>
        <authorList>
            <person name="Spang A."/>
            <person name="Saw J.H."/>
            <person name="Jorgensen S.L."/>
            <person name="Zaremba-Niedzwiedzka K."/>
            <person name="Martijn J."/>
            <person name="Lind A.E."/>
            <person name="van Eijk R."/>
            <person name="Schleper C."/>
            <person name="Guy L."/>
            <person name="Ettema T.J."/>
        </authorList>
    </citation>
    <scope>NUCLEOTIDE SEQUENCE</scope>
</reference>
<organism evidence="1">
    <name type="scientific">marine sediment metagenome</name>
    <dbReference type="NCBI Taxonomy" id="412755"/>
    <lineage>
        <taxon>unclassified sequences</taxon>
        <taxon>metagenomes</taxon>
        <taxon>ecological metagenomes</taxon>
    </lineage>
</organism>
<protein>
    <recommendedName>
        <fullName evidence="2">HEAT repeat domain-containing protein</fullName>
    </recommendedName>
</protein>
<proteinExistence type="predicted"/>
<comment type="caution">
    <text evidence="1">The sequence shown here is derived from an EMBL/GenBank/DDBJ whole genome shotgun (WGS) entry which is preliminary data.</text>
</comment>